<evidence type="ECO:0000256" key="7">
    <source>
        <dbReference type="ARBA" id="ARBA00025649"/>
    </source>
</evidence>
<dbReference type="InterPro" id="IPR029035">
    <property type="entry name" value="DHS-like_NAD/FAD-binding_dom"/>
</dbReference>
<dbReference type="Proteomes" id="UP000062833">
    <property type="component" value="Chromosome"/>
</dbReference>
<comment type="function">
    <text evidence="7">The electron transfer flavoprotein serves as a specific electron acceptor for other dehydrogenases. It transfers the electrons to the main respiratory chain via ETF-ubiquinone oxidoreductase (ETF dehydrogenase).</text>
</comment>
<dbReference type="OrthoDB" id="9770286at2"/>
<keyword evidence="6" id="KW-0249">Electron transport</keyword>
<sequence length="328" mass="32805">MSNILVNIEVAADGSLRPTTAHLLGMAARLGEPVAVLAATKGESLELVRKLGELGAGTVVVVECPGSSNHVAAASVAALADAMTSHAPAAVLASTSPSAREVIGRLAARTGNSVIVEAIDVTNDNGRIVASHSIFGGSYTTESGVGAGIALVTVSSSSSDAAPAVASPVVEVRVLDVDTRSVAAITHVAVASVGSGRPELRSARIVVSGGRGLGSKENFVLVEEMADMLGAGLGASRAAVDAGYVRQSCQVGQTGVSVSPELYLAVGISGAIQHRAGMQTAKRIVAINADADAPIFDVADFGIVGDLFTVLPQLRDAIAARSAARAGV</sequence>
<feature type="domain" description="Electron transfer flavoprotein alpha/beta-subunit N-terminal" evidence="9">
    <location>
        <begin position="4"/>
        <end position="197"/>
    </location>
</feature>
<dbReference type="EMBL" id="CP012677">
    <property type="protein sequence ID" value="ALE91257.1"/>
    <property type="molecule type" value="Genomic_DNA"/>
</dbReference>
<dbReference type="InterPro" id="IPR001308">
    <property type="entry name" value="ETF_a/FixB"/>
</dbReference>
<dbReference type="InterPro" id="IPR014730">
    <property type="entry name" value="ETF_a/b_N"/>
</dbReference>
<dbReference type="InterPro" id="IPR014731">
    <property type="entry name" value="ETF_asu_C"/>
</dbReference>
<evidence type="ECO:0000256" key="2">
    <source>
        <dbReference type="ARBA" id="ARBA00011355"/>
    </source>
</evidence>
<dbReference type="PANTHER" id="PTHR43153">
    <property type="entry name" value="ELECTRON TRANSFER FLAVOPROTEIN ALPHA"/>
    <property type="match status" value="1"/>
</dbReference>
<feature type="binding site" evidence="8">
    <location>
        <begin position="250"/>
        <end position="254"/>
    </location>
    <ligand>
        <name>FAD</name>
        <dbReference type="ChEBI" id="CHEBI:57692"/>
    </ligand>
</feature>
<dbReference type="PROSITE" id="PS00696">
    <property type="entry name" value="ETF_ALPHA"/>
    <property type="match status" value="1"/>
</dbReference>
<reference evidence="11" key="1">
    <citation type="submission" date="2015-09" db="EMBL/GenBank/DDBJ databases">
        <title>Complete genome of Arthrobacter alpinus strain R3.8.</title>
        <authorList>
            <person name="See-Too W.S."/>
            <person name="Chan K.G."/>
        </authorList>
    </citation>
    <scope>NUCLEOTIDE SEQUENCE [LARGE SCALE GENOMIC DNA]</scope>
    <source>
        <strain evidence="11">R3.8</strain>
    </source>
</reference>
<evidence type="ECO:0000313" key="10">
    <source>
        <dbReference type="EMBL" id="ALE91257.1"/>
    </source>
</evidence>
<name>A0A0M5M3A7_9MICC</name>
<protein>
    <recommendedName>
        <fullName evidence="9">Electron transfer flavoprotein alpha/beta-subunit N-terminal domain-containing protein</fullName>
    </recommendedName>
</protein>
<evidence type="ECO:0000256" key="4">
    <source>
        <dbReference type="ARBA" id="ARBA00022630"/>
    </source>
</evidence>
<dbReference type="SUPFAM" id="SSF52467">
    <property type="entry name" value="DHS-like NAD/FAD-binding domain"/>
    <property type="match status" value="1"/>
</dbReference>
<comment type="cofactor">
    <cofactor evidence="8">
        <name>FAD</name>
        <dbReference type="ChEBI" id="CHEBI:57692"/>
    </cofactor>
    <text evidence="8">Binds 1 FAD per dimer.</text>
</comment>
<dbReference type="SMART" id="SM00893">
    <property type="entry name" value="ETF"/>
    <property type="match status" value="1"/>
</dbReference>
<feature type="binding site" evidence="8">
    <location>
        <position position="288"/>
    </location>
    <ligand>
        <name>FAD</name>
        <dbReference type="ChEBI" id="CHEBI:57692"/>
    </ligand>
</feature>
<dbReference type="PANTHER" id="PTHR43153:SF1">
    <property type="entry name" value="ELECTRON TRANSFER FLAVOPROTEIN SUBUNIT ALPHA, MITOCHONDRIAL"/>
    <property type="match status" value="1"/>
</dbReference>
<gene>
    <name evidence="10" type="ORF">AOC05_00930</name>
</gene>
<comment type="similarity">
    <text evidence="1">Belongs to the ETF alpha-subunit/FixB family.</text>
</comment>
<evidence type="ECO:0000313" key="11">
    <source>
        <dbReference type="Proteomes" id="UP000062833"/>
    </source>
</evidence>
<accession>A0A0M5M3A7</accession>
<evidence type="ECO:0000256" key="5">
    <source>
        <dbReference type="ARBA" id="ARBA00022827"/>
    </source>
</evidence>
<keyword evidence="11" id="KW-1185">Reference proteome</keyword>
<dbReference type="GO" id="GO:0033539">
    <property type="term" value="P:fatty acid beta-oxidation using acyl-CoA dehydrogenase"/>
    <property type="evidence" value="ECO:0007669"/>
    <property type="project" value="TreeGrafter"/>
</dbReference>
<keyword evidence="3" id="KW-0813">Transport</keyword>
<comment type="subunit">
    <text evidence="2">Heterodimer of an alpha and a beta subunit.</text>
</comment>
<feature type="binding site" evidence="8">
    <location>
        <begin position="236"/>
        <end position="237"/>
    </location>
    <ligand>
        <name>FAD</name>
        <dbReference type="ChEBI" id="CHEBI:57692"/>
    </ligand>
</feature>
<dbReference type="PATRIC" id="fig|656366.3.peg.204"/>
<dbReference type="Gene3D" id="3.40.50.1220">
    <property type="entry name" value="TPP-binding domain"/>
    <property type="match status" value="1"/>
</dbReference>
<dbReference type="FunFam" id="3.40.50.1220:FF:000001">
    <property type="entry name" value="Electron transfer flavoprotein, alpha subunit"/>
    <property type="match status" value="1"/>
</dbReference>
<dbReference type="Pfam" id="PF00766">
    <property type="entry name" value="ETF_alpha"/>
    <property type="match status" value="1"/>
</dbReference>
<dbReference type="InterPro" id="IPR014729">
    <property type="entry name" value="Rossmann-like_a/b/a_fold"/>
</dbReference>
<proteinExistence type="inferred from homology"/>
<dbReference type="KEGG" id="aaq:AOC05_00930"/>
<evidence type="ECO:0000256" key="3">
    <source>
        <dbReference type="ARBA" id="ARBA00022448"/>
    </source>
</evidence>
<feature type="binding site" evidence="8">
    <location>
        <position position="211"/>
    </location>
    <ligand>
        <name>FAD</name>
        <dbReference type="ChEBI" id="CHEBI:57692"/>
    </ligand>
</feature>
<dbReference type="PIRSF" id="PIRSF000089">
    <property type="entry name" value="Electra_flavoP_a"/>
    <property type="match status" value="1"/>
</dbReference>
<evidence type="ECO:0000259" key="9">
    <source>
        <dbReference type="SMART" id="SM00893"/>
    </source>
</evidence>
<dbReference type="Gene3D" id="3.40.50.620">
    <property type="entry name" value="HUPs"/>
    <property type="match status" value="1"/>
</dbReference>
<evidence type="ECO:0000256" key="6">
    <source>
        <dbReference type="ARBA" id="ARBA00022982"/>
    </source>
</evidence>
<keyword evidence="4" id="KW-0285">Flavoprotein</keyword>
<dbReference type="GO" id="GO:0009055">
    <property type="term" value="F:electron transfer activity"/>
    <property type="evidence" value="ECO:0007669"/>
    <property type="project" value="InterPro"/>
</dbReference>
<dbReference type="GO" id="GO:0050660">
    <property type="term" value="F:flavin adenine dinucleotide binding"/>
    <property type="evidence" value="ECO:0007669"/>
    <property type="project" value="InterPro"/>
</dbReference>
<dbReference type="InterPro" id="IPR018206">
    <property type="entry name" value="ETF_asu_C_CS"/>
</dbReference>
<dbReference type="RefSeq" id="WP_062004871.1">
    <property type="nucleotide sequence ID" value="NZ_CP012677.1"/>
</dbReference>
<feature type="binding site" evidence="8">
    <location>
        <begin position="267"/>
        <end position="274"/>
    </location>
    <ligand>
        <name>FAD</name>
        <dbReference type="ChEBI" id="CHEBI:57692"/>
    </ligand>
</feature>
<keyword evidence="5 8" id="KW-0274">FAD</keyword>
<evidence type="ECO:0000256" key="1">
    <source>
        <dbReference type="ARBA" id="ARBA00005817"/>
    </source>
</evidence>
<organism evidence="10 11">
    <name type="scientific">Arthrobacter alpinus</name>
    <dbReference type="NCBI Taxonomy" id="656366"/>
    <lineage>
        <taxon>Bacteria</taxon>
        <taxon>Bacillati</taxon>
        <taxon>Actinomycetota</taxon>
        <taxon>Actinomycetes</taxon>
        <taxon>Micrococcales</taxon>
        <taxon>Micrococcaceae</taxon>
        <taxon>Arthrobacter</taxon>
    </lineage>
</organism>
<dbReference type="Pfam" id="PF01012">
    <property type="entry name" value="ETF"/>
    <property type="match status" value="1"/>
</dbReference>
<evidence type="ECO:0000256" key="8">
    <source>
        <dbReference type="PIRSR" id="PIRSR000089-1"/>
    </source>
</evidence>
<dbReference type="SUPFAM" id="SSF52402">
    <property type="entry name" value="Adenine nucleotide alpha hydrolases-like"/>
    <property type="match status" value="1"/>
</dbReference>
<dbReference type="AlphaFoldDB" id="A0A0M5M3A7"/>